<keyword evidence="3" id="KW-1185">Reference proteome</keyword>
<evidence type="ECO:0000313" key="2">
    <source>
        <dbReference type="EMBL" id="MCJ2378334.1"/>
    </source>
</evidence>
<organism evidence="2 3">
    <name type="scientific">Vibrio gelatinilyticus</name>
    <dbReference type="NCBI Taxonomy" id="2893468"/>
    <lineage>
        <taxon>Bacteria</taxon>
        <taxon>Pseudomonadati</taxon>
        <taxon>Pseudomonadota</taxon>
        <taxon>Gammaproteobacteria</taxon>
        <taxon>Vibrionales</taxon>
        <taxon>Vibrionaceae</taxon>
        <taxon>Vibrio</taxon>
    </lineage>
</organism>
<dbReference type="AlphaFoldDB" id="A0A9X1WDI3"/>
<dbReference type="EMBL" id="JAJNNZ010000015">
    <property type="protein sequence ID" value="MCJ2378334.1"/>
    <property type="molecule type" value="Genomic_DNA"/>
</dbReference>
<dbReference type="Proteomes" id="UP001139488">
    <property type="component" value="Unassembled WGS sequence"/>
</dbReference>
<comment type="caution">
    <text evidence="2">The sequence shown here is derived from an EMBL/GenBank/DDBJ whole genome shotgun (WGS) entry which is preliminary data.</text>
</comment>
<protein>
    <submittedName>
        <fullName evidence="2">ABC transporter substrate-binding protein</fullName>
    </submittedName>
</protein>
<keyword evidence="1" id="KW-0732">Signal</keyword>
<sequence length="217" mass="24393">MVQSLICKVAFTLLLMTSYSVNASTVDSTQPYDMMQTVSKVTFERLAKEQSLIQQDPNYLKVVVEEELMPYVNDKYAALKLLGPNLKGAKREDVLTFIEAFRGYLVTAYAQVLTQYTGQEIVFGKKPTITDKSLIVGIKVIIIDAPRPNINLEFKLRKNKKTSEWKAFDMIVEGISLLSSKQSEWNAKIRQEGVLSVAKELETLAGADVRFEGGQNE</sequence>
<dbReference type="InterPro" id="IPR042245">
    <property type="entry name" value="Tgt2/MlaC_sf"/>
</dbReference>
<evidence type="ECO:0000313" key="3">
    <source>
        <dbReference type="Proteomes" id="UP001139488"/>
    </source>
</evidence>
<feature type="signal peptide" evidence="1">
    <location>
        <begin position="1"/>
        <end position="23"/>
    </location>
</feature>
<proteinExistence type="predicted"/>
<evidence type="ECO:0000256" key="1">
    <source>
        <dbReference type="SAM" id="SignalP"/>
    </source>
</evidence>
<dbReference type="Gene3D" id="3.10.450.710">
    <property type="entry name" value="Tgt2/MlaC"/>
    <property type="match status" value="1"/>
</dbReference>
<name>A0A9X1WDI3_9VIBR</name>
<dbReference type="PANTHER" id="PTHR36573:SF1">
    <property type="entry name" value="INTERMEMBRANE PHOSPHOLIPID TRANSPORT SYSTEM BINDING PROTEIN MLAC"/>
    <property type="match status" value="1"/>
</dbReference>
<dbReference type="PANTHER" id="PTHR36573">
    <property type="entry name" value="INTERMEMBRANE PHOSPHOLIPID TRANSPORT SYSTEM BINDING PROTEIN MLAC"/>
    <property type="match status" value="1"/>
</dbReference>
<dbReference type="InterPro" id="IPR008869">
    <property type="entry name" value="MlaC/ttg2D"/>
</dbReference>
<accession>A0A9X1WDI3</accession>
<dbReference type="Pfam" id="PF05494">
    <property type="entry name" value="MlaC"/>
    <property type="match status" value="1"/>
</dbReference>
<gene>
    <name evidence="2" type="ORF">LNL84_16060</name>
</gene>
<dbReference type="PIRSF" id="PIRSF004649">
    <property type="entry name" value="MlaC"/>
    <property type="match status" value="1"/>
</dbReference>
<feature type="chain" id="PRO_5040993955" evidence="1">
    <location>
        <begin position="24"/>
        <end position="217"/>
    </location>
</feature>
<reference evidence="2" key="1">
    <citation type="submission" date="2021-11" db="EMBL/GenBank/DDBJ databases">
        <title>Vibrio ZSDE26 sp. nov. and Vibrio ZSDZ34 sp. nov., isolated from coastal seawater in Qingdao.</title>
        <authorList>
            <person name="Zhang P."/>
        </authorList>
    </citation>
    <scope>NUCLEOTIDE SEQUENCE</scope>
    <source>
        <strain evidence="2">ZSDZ34</strain>
    </source>
</reference>